<sequence>MLGTYSTELAAAIESLAAHAQDKTSNPFVEAEASDEIRQAQGSILSSVAKIKALVCGPQDLLRHLASQNELLACLRWLGEHQVLACIPLTGTASTRDVAELSAVPETQLRRVVRLMATASFLQEPQPGSIAHTPLSACFVRDPSLLDAALFLAGAAAPTALQMAGGLADVMPFRSVRDGQPKMRRQWRAYLRHASGLLPPEEVAQVLAQLHWSHIDTGEGSTSVVEVGAESVHDCIVQKLSAQYPALRCLVQIHRTKALFGLHPPDLPGATPPGRITITHRAPGSPQPIANAAVYILHLPSEDGAVVGELKVHLEPLRIGNGLLLVLTSRLLPAHGSCVDPDVEADVRSRDLTLSQLLDEGEMDMADLLDQISSVQDGDGRLVVAKQLRSRNGLVVALVVTYQRHSPA</sequence>
<dbReference type="InterPro" id="IPR036390">
    <property type="entry name" value="WH_DNA-bd_sf"/>
</dbReference>
<dbReference type="SUPFAM" id="SSF46785">
    <property type="entry name" value="Winged helix' DNA-binding domain"/>
    <property type="match status" value="1"/>
</dbReference>
<dbReference type="Proteomes" id="UP000799770">
    <property type="component" value="Unassembled WGS sequence"/>
</dbReference>
<dbReference type="PANTHER" id="PTHR43712">
    <property type="entry name" value="PUTATIVE (AFU_ORTHOLOGUE AFUA_4G14580)-RELATED"/>
    <property type="match status" value="1"/>
</dbReference>
<dbReference type="Gene3D" id="1.10.10.10">
    <property type="entry name" value="Winged helix-like DNA-binding domain superfamily/Winged helix DNA-binding domain"/>
    <property type="match status" value="1"/>
</dbReference>
<dbReference type="InterPro" id="IPR036388">
    <property type="entry name" value="WH-like_DNA-bd_sf"/>
</dbReference>
<gene>
    <name evidence="1" type="ORF">BDV96DRAFT_649336</name>
</gene>
<evidence type="ECO:0000313" key="2">
    <source>
        <dbReference type="Proteomes" id="UP000799770"/>
    </source>
</evidence>
<dbReference type="OrthoDB" id="2410195at2759"/>
<dbReference type="PANTHER" id="PTHR43712:SF15">
    <property type="entry name" value="MONODICTYPHENONE CLUSTER TRANSCRIPTIONAL COACTIVATOR MDPA"/>
    <property type="match status" value="1"/>
</dbReference>
<evidence type="ECO:0000313" key="1">
    <source>
        <dbReference type="EMBL" id="KAF2111970.1"/>
    </source>
</evidence>
<accession>A0A6A5YXZ9</accession>
<keyword evidence="2" id="KW-1185">Reference proteome</keyword>
<proteinExistence type="predicted"/>
<reference evidence="1" key="1">
    <citation type="journal article" date="2020" name="Stud. Mycol.">
        <title>101 Dothideomycetes genomes: a test case for predicting lifestyles and emergence of pathogens.</title>
        <authorList>
            <person name="Haridas S."/>
            <person name="Albert R."/>
            <person name="Binder M."/>
            <person name="Bloem J."/>
            <person name="Labutti K."/>
            <person name="Salamov A."/>
            <person name="Andreopoulos B."/>
            <person name="Baker S."/>
            <person name="Barry K."/>
            <person name="Bills G."/>
            <person name="Bluhm B."/>
            <person name="Cannon C."/>
            <person name="Castanera R."/>
            <person name="Culley D."/>
            <person name="Daum C."/>
            <person name="Ezra D."/>
            <person name="Gonzalez J."/>
            <person name="Henrissat B."/>
            <person name="Kuo A."/>
            <person name="Liang C."/>
            <person name="Lipzen A."/>
            <person name="Lutzoni F."/>
            <person name="Magnuson J."/>
            <person name="Mondo S."/>
            <person name="Nolan M."/>
            <person name="Ohm R."/>
            <person name="Pangilinan J."/>
            <person name="Park H.-J."/>
            <person name="Ramirez L."/>
            <person name="Alfaro M."/>
            <person name="Sun H."/>
            <person name="Tritt A."/>
            <person name="Yoshinaga Y."/>
            <person name="Zwiers L.-H."/>
            <person name="Turgeon B."/>
            <person name="Goodwin S."/>
            <person name="Spatafora J."/>
            <person name="Crous P."/>
            <person name="Grigoriev I."/>
        </authorList>
    </citation>
    <scope>NUCLEOTIDE SEQUENCE</scope>
    <source>
        <strain evidence="1">CBS 627.86</strain>
    </source>
</reference>
<dbReference type="AlphaFoldDB" id="A0A6A5YXZ9"/>
<name>A0A6A5YXZ9_9PLEO</name>
<dbReference type="EMBL" id="ML977332">
    <property type="protein sequence ID" value="KAF2111970.1"/>
    <property type="molecule type" value="Genomic_DNA"/>
</dbReference>
<organism evidence="1 2">
    <name type="scientific">Lophiotrema nucula</name>
    <dbReference type="NCBI Taxonomy" id="690887"/>
    <lineage>
        <taxon>Eukaryota</taxon>
        <taxon>Fungi</taxon>
        <taxon>Dikarya</taxon>
        <taxon>Ascomycota</taxon>
        <taxon>Pezizomycotina</taxon>
        <taxon>Dothideomycetes</taxon>
        <taxon>Pleosporomycetidae</taxon>
        <taxon>Pleosporales</taxon>
        <taxon>Lophiotremataceae</taxon>
        <taxon>Lophiotrema</taxon>
    </lineage>
</organism>
<protein>
    <submittedName>
        <fullName evidence="1">Uncharacterized protein</fullName>
    </submittedName>
</protein>